<feature type="region of interest" description="Disordered" evidence="2">
    <location>
        <begin position="1181"/>
        <end position="1239"/>
    </location>
</feature>
<feature type="compositionally biased region" description="Low complexity" evidence="2">
    <location>
        <begin position="122"/>
        <end position="133"/>
    </location>
</feature>
<gene>
    <name evidence="3" type="ORF">K491DRAFT_160100</name>
</gene>
<feature type="region of interest" description="Disordered" evidence="2">
    <location>
        <begin position="234"/>
        <end position="311"/>
    </location>
</feature>
<proteinExistence type="predicted"/>
<feature type="compositionally biased region" description="Basic and acidic residues" evidence="2">
    <location>
        <begin position="1272"/>
        <end position="1286"/>
    </location>
</feature>
<dbReference type="Proteomes" id="UP000799324">
    <property type="component" value="Unassembled WGS sequence"/>
</dbReference>
<feature type="compositionally biased region" description="Basic and acidic residues" evidence="2">
    <location>
        <begin position="279"/>
        <end position="302"/>
    </location>
</feature>
<sequence length="1585" mass="175758">MAEIVVSQKKQLGHSSLRHEVNPESTDDERAESHEQIQVPDSQVVVSETQLSAKYGLDSETPDSPNTRDIIERNRISNYEARMPVEAIPFNVTYLSKQAFVANDKAVSPVFAFQPLKAKAANSSASGCGSGANTQPEQRSATTEACQDPSGQAVPTSCQSRSSKLQLSCTPTELEQSKDQSQHSVLDRENRTEHELDAAHPRPTIEDGSVSAPETAEAVDGIPQENTEFIFASRSAQPTQGSMPAQKKARSGGKKGKKLGRRQPQEPHPLVRPLPLGDSRTKFEVDRYESTAVDRQKQDTMKTDTATSPAFANNRREVSPVPQHHAAIGPGRSFGAPTDTHDSSVEVDKSSQAHTEIPLQCPQPNEQSLNVVHVAKPRVHTTLPPSIQSYEAPLHATSDHSGVNRVAKGTKKPRAMRGSQPARLKAGSAMASAVDGALQSLRVALLADQFRNEHVNTARASEIESLRQTISALQQANNAHEGHIKSMEATEAGLRAKMSQQAERVKVMGKFLTGLGTDCDIFKANIEAQQAACSSGLEKAIAEATKEKVALEEDFLTTVETLQKSQRTMRQTLDDCFVRLQISEARKKDLEEALKAKSLICKEESDKRAQLEQQIMASIQHLQRHVEENQGNLVVKLGDMQAGVEKMAHDDSRDALIQECMTALKDFHNTPFLTIKDVKKAEEMLQFLRTSLETKLGDLSSCFANNEPSSEEFHGHVRNELGALKKDLIKYDEVHANYLSVRQSNAQLTQQLSTERSKCDKLDEEIKELRQSETDLKTRYTDLEAQLATTKEAVSSDDSEPKKLLREMDALRGRLIKTEQDLQEAQSKVNEAARLQHDAEKDAAECRKSSEESMTKLTEIVKDDKKRAKHASDYRKQAREQAIQEGLRIVGEKEAAFNNNLHRVTRERDDKENRLQLAIQELDATRTALQRGQQQVRELESNAKELRRQKAEAESKLRKAEREAEDHTIVSEELESVREQLQSKTAALQTMEAELNTVRQDLAASQQRNSELQESHDQMKLDLTEERSVIEQKNNDQIAVQNFQAQVRSLQQTNNDLRANLDALRSQEGADLEDAHAKFSVEKRQLEEQVKGVQAAKQSCEQELQRVQNEAAEQSKKYNTRYDADVESLKARLEQSSTATKELKGKIQSIEEYKERELAAHKKVTEKKMEEKLAAQIQAYKEHQSEEVATTGFRPNSESDGIRTSSQGQSSQGLSQNMGTLSLMSNHAKPKKKVDRQSHSVFSIHSSLGNALAESTPFPTAPSAETAYDLRQDEEVVENEELHPDELGAQEDLDETGVSLREPPPGTVPDTQDVGLSFEQLNQRLMRSASADRVSSSQLSEVDEELLSSLKPYDMAIPKGHARVAGRTPLKEAAGDPVVYPHQYQESPSREAAPSDRPVSRANTASRIMMPPGYLHPSDEAAWKGQTTPKTRHESRSRVKQHASYEGEDKTSSPDYVQKPSSGAPVTYGQQSGKSGTPRAGPRNTWPFPSGDDSNQHKRKSSVGHADRTPSGKRSKGSPQYVAAETPRRSQSKFNMPSSSGGSFRSQSQMRSSYGGGKNDSAGSAARSGRSKKDRYDWRFAAELK</sequence>
<evidence type="ECO:0000313" key="4">
    <source>
        <dbReference type="Proteomes" id="UP000799324"/>
    </source>
</evidence>
<feature type="region of interest" description="Disordered" evidence="2">
    <location>
        <begin position="1"/>
        <end position="39"/>
    </location>
</feature>
<name>A0A6A6STI1_9PLEO</name>
<feature type="coiled-coil region" evidence="1">
    <location>
        <begin position="745"/>
        <end position="842"/>
    </location>
</feature>
<accession>A0A6A6STI1</accession>
<reference evidence="3" key="1">
    <citation type="journal article" date="2020" name="Stud. Mycol.">
        <title>101 Dothideomycetes genomes: a test case for predicting lifestyles and emergence of pathogens.</title>
        <authorList>
            <person name="Haridas S."/>
            <person name="Albert R."/>
            <person name="Binder M."/>
            <person name="Bloem J."/>
            <person name="Labutti K."/>
            <person name="Salamov A."/>
            <person name="Andreopoulos B."/>
            <person name="Baker S."/>
            <person name="Barry K."/>
            <person name="Bills G."/>
            <person name="Bluhm B."/>
            <person name="Cannon C."/>
            <person name="Castanera R."/>
            <person name="Culley D."/>
            <person name="Daum C."/>
            <person name="Ezra D."/>
            <person name="Gonzalez J."/>
            <person name="Henrissat B."/>
            <person name="Kuo A."/>
            <person name="Liang C."/>
            <person name="Lipzen A."/>
            <person name="Lutzoni F."/>
            <person name="Magnuson J."/>
            <person name="Mondo S."/>
            <person name="Nolan M."/>
            <person name="Ohm R."/>
            <person name="Pangilinan J."/>
            <person name="Park H.-J."/>
            <person name="Ramirez L."/>
            <person name="Alfaro M."/>
            <person name="Sun H."/>
            <person name="Tritt A."/>
            <person name="Yoshinaga Y."/>
            <person name="Zwiers L.-H."/>
            <person name="Turgeon B."/>
            <person name="Goodwin S."/>
            <person name="Spatafora J."/>
            <person name="Crous P."/>
            <person name="Grigoriev I."/>
        </authorList>
    </citation>
    <scope>NUCLEOTIDE SEQUENCE</scope>
    <source>
        <strain evidence="3">CBS 122681</strain>
    </source>
</reference>
<feature type="region of interest" description="Disordered" evidence="2">
    <location>
        <begin position="122"/>
        <end position="217"/>
    </location>
</feature>
<keyword evidence="4" id="KW-1185">Reference proteome</keyword>
<feature type="compositionally biased region" description="Polar residues" evidence="2">
    <location>
        <begin position="1193"/>
        <end position="1204"/>
    </location>
</feature>
<dbReference type="EMBL" id="MU004475">
    <property type="protein sequence ID" value="KAF2649893.1"/>
    <property type="molecule type" value="Genomic_DNA"/>
</dbReference>
<evidence type="ECO:0000256" key="1">
    <source>
        <dbReference type="SAM" id="Coils"/>
    </source>
</evidence>
<evidence type="ECO:0000256" key="2">
    <source>
        <dbReference type="SAM" id="MobiDB-lite"/>
    </source>
</evidence>
<keyword evidence="1" id="KW-0175">Coiled coil</keyword>
<feature type="region of interest" description="Disordered" evidence="2">
    <location>
        <begin position="941"/>
        <end position="964"/>
    </location>
</feature>
<feature type="compositionally biased region" description="Basic and acidic residues" evidence="2">
    <location>
        <begin position="1431"/>
        <end position="1452"/>
    </location>
</feature>
<dbReference type="OrthoDB" id="3801469at2759"/>
<feature type="region of interest" description="Disordered" evidence="2">
    <location>
        <begin position="399"/>
        <end position="421"/>
    </location>
</feature>
<feature type="region of interest" description="Disordered" evidence="2">
    <location>
        <begin position="1367"/>
        <end position="1585"/>
    </location>
</feature>
<protein>
    <submittedName>
        <fullName evidence="3">Uncharacterized protein</fullName>
    </submittedName>
</protein>
<organism evidence="3 4">
    <name type="scientific">Lophiostoma macrostomum CBS 122681</name>
    <dbReference type="NCBI Taxonomy" id="1314788"/>
    <lineage>
        <taxon>Eukaryota</taxon>
        <taxon>Fungi</taxon>
        <taxon>Dikarya</taxon>
        <taxon>Ascomycota</taxon>
        <taxon>Pezizomycotina</taxon>
        <taxon>Dothideomycetes</taxon>
        <taxon>Pleosporomycetidae</taxon>
        <taxon>Pleosporales</taxon>
        <taxon>Lophiostomataceae</taxon>
        <taxon>Lophiostoma</taxon>
    </lineage>
</organism>
<feature type="compositionally biased region" description="Basic and acidic residues" evidence="2">
    <location>
        <begin position="175"/>
        <end position="205"/>
    </location>
</feature>
<feature type="compositionally biased region" description="Low complexity" evidence="2">
    <location>
        <begin position="1205"/>
        <end position="1216"/>
    </location>
</feature>
<feature type="compositionally biased region" description="Basic residues" evidence="2">
    <location>
        <begin position="247"/>
        <end position="261"/>
    </location>
</feature>
<feature type="compositionally biased region" description="Polar residues" evidence="2">
    <location>
        <begin position="134"/>
        <end position="174"/>
    </location>
</feature>
<feature type="compositionally biased region" description="Polar residues" evidence="2">
    <location>
        <begin position="234"/>
        <end position="243"/>
    </location>
</feature>
<feature type="region of interest" description="Disordered" evidence="2">
    <location>
        <begin position="1272"/>
        <end position="1313"/>
    </location>
</feature>
<evidence type="ECO:0000313" key="3">
    <source>
        <dbReference type="EMBL" id="KAF2649893.1"/>
    </source>
</evidence>
<feature type="compositionally biased region" description="Basic and acidic residues" evidence="2">
    <location>
        <begin position="1574"/>
        <end position="1585"/>
    </location>
</feature>
<feature type="compositionally biased region" description="Low complexity" evidence="2">
    <location>
        <begin position="1538"/>
        <end position="1553"/>
    </location>
</feature>